<dbReference type="AlphaFoldDB" id="A0A5N5TN56"/>
<dbReference type="Proteomes" id="UP000326759">
    <property type="component" value="Unassembled WGS sequence"/>
</dbReference>
<comment type="caution">
    <text evidence="1">The sequence shown here is derived from an EMBL/GenBank/DDBJ whole genome shotgun (WGS) entry which is preliminary data.</text>
</comment>
<gene>
    <name evidence="1" type="ORF">Anas_03139</name>
</gene>
<sequence length="68" mass="7995">MIEEPRTRHKAERHLKARSLRHRLPLSSEETISQKNNYCANTFYHQSGYPYRPPESPLCNSVGLVHFD</sequence>
<organism evidence="1 2">
    <name type="scientific">Armadillidium nasatum</name>
    <dbReference type="NCBI Taxonomy" id="96803"/>
    <lineage>
        <taxon>Eukaryota</taxon>
        <taxon>Metazoa</taxon>
        <taxon>Ecdysozoa</taxon>
        <taxon>Arthropoda</taxon>
        <taxon>Crustacea</taxon>
        <taxon>Multicrustacea</taxon>
        <taxon>Malacostraca</taxon>
        <taxon>Eumalacostraca</taxon>
        <taxon>Peracarida</taxon>
        <taxon>Isopoda</taxon>
        <taxon>Oniscidea</taxon>
        <taxon>Crinocheta</taxon>
        <taxon>Armadillidiidae</taxon>
        <taxon>Armadillidium</taxon>
    </lineage>
</organism>
<proteinExistence type="predicted"/>
<evidence type="ECO:0000313" key="2">
    <source>
        <dbReference type="Proteomes" id="UP000326759"/>
    </source>
</evidence>
<evidence type="ECO:0000313" key="1">
    <source>
        <dbReference type="EMBL" id="KAB7507598.1"/>
    </source>
</evidence>
<keyword evidence="2" id="KW-1185">Reference proteome</keyword>
<name>A0A5N5TN56_9CRUS</name>
<accession>A0A5N5TN56</accession>
<protein>
    <submittedName>
        <fullName evidence="1">Uncharacterized protein</fullName>
    </submittedName>
</protein>
<dbReference type="OrthoDB" id="10477685at2759"/>
<reference evidence="1 2" key="1">
    <citation type="journal article" date="2019" name="PLoS Biol.">
        <title>Sex chromosomes control vertical transmission of feminizing Wolbachia symbionts in an isopod.</title>
        <authorList>
            <person name="Becking T."/>
            <person name="Chebbi M.A."/>
            <person name="Giraud I."/>
            <person name="Moumen B."/>
            <person name="Laverre T."/>
            <person name="Caubet Y."/>
            <person name="Peccoud J."/>
            <person name="Gilbert C."/>
            <person name="Cordaux R."/>
        </authorList>
    </citation>
    <scope>NUCLEOTIDE SEQUENCE [LARGE SCALE GENOMIC DNA]</scope>
    <source>
        <strain evidence="1">ANa2</strain>
        <tissue evidence="1">Whole body excluding digestive tract and cuticle</tissue>
    </source>
</reference>
<dbReference type="EMBL" id="SEYY01000287">
    <property type="protein sequence ID" value="KAB7507598.1"/>
    <property type="molecule type" value="Genomic_DNA"/>
</dbReference>